<dbReference type="AlphaFoldDB" id="A0A1T2YJR7"/>
<dbReference type="Gene3D" id="3.40.1170.10">
    <property type="entry name" value="DNA repair protein MutS, domain I"/>
    <property type="match status" value="1"/>
</dbReference>
<accession>A0A1T2YJR7</accession>
<dbReference type="Pfam" id="PF01624">
    <property type="entry name" value="MutS_I"/>
    <property type="match status" value="1"/>
</dbReference>
<dbReference type="InterPro" id="IPR016151">
    <property type="entry name" value="DNA_mismatch_repair_MutS_N"/>
</dbReference>
<dbReference type="GO" id="GO:0006298">
    <property type="term" value="P:mismatch repair"/>
    <property type="evidence" value="ECO:0007669"/>
    <property type="project" value="InterPro"/>
</dbReference>
<evidence type="ECO:0000259" key="1">
    <source>
        <dbReference type="Pfam" id="PF01624"/>
    </source>
</evidence>
<sequence length="74" mass="8481">MQQYWRPENQRPDQLMFYRTGDFYETFYEDAKKALDAIDTKSSLQFCGNGYASPLSVTDPLSALSQGRTYTGPI</sequence>
<dbReference type="Proteomes" id="UP000190965">
    <property type="component" value="Unassembled WGS sequence"/>
</dbReference>
<protein>
    <recommendedName>
        <fullName evidence="1">DNA mismatch repair protein MutS-like N-terminal domain-containing protein</fullName>
    </recommendedName>
</protein>
<dbReference type="InterPro" id="IPR007695">
    <property type="entry name" value="DNA_mismatch_repair_MutS-lik_N"/>
</dbReference>
<comment type="caution">
    <text evidence="2">The sequence shown here is derived from an EMBL/GenBank/DDBJ whole genome shotgun (WGS) entry which is preliminary data.</text>
</comment>
<name>A0A1T2YJR7_PSEFL</name>
<evidence type="ECO:0000313" key="3">
    <source>
        <dbReference type="Proteomes" id="UP000190965"/>
    </source>
</evidence>
<gene>
    <name evidence="2" type="ORF">BFW87_17365</name>
</gene>
<evidence type="ECO:0000313" key="2">
    <source>
        <dbReference type="EMBL" id="OPA92381.1"/>
    </source>
</evidence>
<dbReference type="GO" id="GO:0030983">
    <property type="term" value="F:mismatched DNA binding"/>
    <property type="evidence" value="ECO:0007669"/>
    <property type="project" value="InterPro"/>
</dbReference>
<dbReference type="EMBL" id="MSDF01000021">
    <property type="protein sequence ID" value="OPA92381.1"/>
    <property type="molecule type" value="Genomic_DNA"/>
</dbReference>
<reference evidence="2 3" key="1">
    <citation type="submission" date="2016-12" db="EMBL/GenBank/DDBJ databases">
        <title>Draft genome sequences of seven strains of Pseudomonas fluorescens that produce 4-formylaminooxyvinylglycine.</title>
        <authorList>
            <person name="Okrent R.A."/>
            <person name="Manning V.A."/>
            <person name="Trippe K.M."/>
        </authorList>
    </citation>
    <scope>NUCLEOTIDE SEQUENCE [LARGE SCALE GENOMIC DNA]</scope>
    <source>
        <strain evidence="2 3">P5A</strain>
    </source>
</reference>
<feature type="domain" description="DNA mismatch repair protein MutS-like N-terminal" evidence="1">
    <location>
        <begin position="1"/>
        <end position="42"/>
    </location>
</feature>
<organism evidence="2 3">
    <name type="scientific">Pseudomonas fluorescens</name>
    <dbReference type="NCBI Taxonomy" id="294"/>
    <lineage>
        <taxon>Bacteria</taxon>
        <taxon>Pseudomonadati</taxon>
        <taxon>Pseudomonadota</taxon>
        <taxon>Gammaproteobacteria</taxon>
        <taxon>Pseudomonadales</taxon>
        <taxon>Pseudomonadaceae</taxon>
        <taxon>Pseudomonas</taxon>
    </lineage>
</organism>
<dbReference type="GO" id="GO:0005524">
    <property type="term" value="F:ATP binding"/>
    <property type="evidence" value="ECO:0007669"/>
    <property type="project" value="InterPro"/>
</dbReference>
<proteinExistence type="predicted"/>
<dbReference type="SUPFAM" id="SSF55271">
    <property type="entry name" value="DNA repair protein MutS, domain I"/>
    <property type="match status" value="1"/>
</dbReference>